<evidence type="ECO:0000313" key="2">
    <source>
        <dbReference type="EMBL" id="ONK77041.1"/>
    </source>
</evidence>
<evidence type="ECO:0000313" key="3">
    <source>
        <dbReference type="Proteomes" id="UP000243459"/>
    </source>
</evidence>
<gene>
    <name evidence="2" type="ORF">A4U43_C02F2490</name>
</gene>
<proteinExistence type="predicted"/>
<organism evidence="2 3">
    <name type="scientific">Asparagus officinalis</name>
    <name type="common">Garden asparagus</name>
    <dbReference type="NCBI Taxonomy" id="4686"/>
    <lineage>
        <taxon>Eukaryota</taxon>
        <taxon>Viridiplantae</taxon>
        <taxon>Streptophyta</taxon>
        <taxon>Embryophyta</taxon>
        <taxon>Tracheophyta</taxon>
        <taxon>Spermatophyta</taxon>
        <taxon>Magnoliopsida</taxon>
        <taxon>Liliopsida</taxon>
        <taxon>Asparagales</taxon>
        <taxon>Asparagaceae</taxon>
        <taxon>Asparagoideae</taxon>
        <taxon>Asparagus</taxon>
    </lineage>
</organism>
<dbReference type="AlphaFoldDB" id="A0A5P1FK47"/>
<dbReference type="EMBL" id="CM007382">
    <property type="protein sequence ID" value="ONK77041.1"/>
    <property type="molecule type" value="Genomic_DNA"/>
</dbReference>
<sequence length="115" mass="11673">MTELQRVHVGPTLPEQSAGKSPGPFGPLLCRTPEATIGDGEGKLAVPKRHPPSPQPPDTVGPGSRPAGDEAAEAPSEAEGGGPTPQAEGANADSTPLDAPGSNRRRCPRDEPTAL</sequence>
<dbReference type="Proteomes" id="UP000243459">
    <property type="component" value="Chromosome 2"/>
</dbReference>
<name>A0A5P1FK47_ASPOF</name>
<keyword evidence="3" id="KW-1185">Reference proteome</keyword>
<reference evidence="3" key="1">
    <citation type="journal article" date="2017" name="Nat. Commun.">
        <title>The asparagus genome sheds light on the origin and evolution of a young Y chromosome.</title>
        <authorList>
            <person name="Harkess A."/>
            <person name="Zhou J."/>
            <person name="Xu C."/>
            <person name="Bowers J.E."/>
            <person name="Van der Hulst R."/>
            <person name="Ayyampalayam S."/>
            <person name="Mercati F."/>
            <person name="Riccardi P."/>
            <person name="McKain M.R."/>
            <person name="Kakrana A."/>
            <person name="Tang H."/>
            <person name="Ray J."/>
            <person name="Groenendijk J."/>
            <person name="Arikit S."/>
            <person name="Mathioni S.M."/>
            <person name="Nakano M."/>
            <person name="Shan H."/>
            <person name="Telgmann-Rauber A."/>
            <person name="Kanno A."/>
            <person name="Yue Z."/>
            <person name="Chen H."/>
            <person name="Li W."/>
            <person name="Chen Y."/>
            <person name="Xu X."/>
            <person name="Zhang Y."/>
            <person name="Luo S."/>
            <person name="Chen H."/>
            <person name="Gao J."/>
            <person name="Mao Z."/>
            <person name="Pires J.C."/>
            <person name="Luo M."/>
            <person name="Kudrna D."/>
            <person name="Wing R.A."/>
            <person name="Meyers B.C."/>
            <person name="Yi K."/>
            <person name="Kong H."/>
            <person name="Lavrijsen P."/>
            <person name="Sunseri F."/>
            <person name="Falavigna A."/>
            <person name="Ye Y."/>
            <person name="Leebens-Mack J.H."/>
            <person name="Chen G."/>
        </authorList>
    </citation>
    <scope>NUCLEOTIDE SEQUENCE [LARGE SCALE GENOMIC DNA]</scope>
    <source>
        <strain evidence="3">cv. DH0086</strain>
    </source>
</reference>
<evidence type="ECO:0000256" key="1">
    <source>
        <dbReference type="SAM" id="MobiDB-lite"/>
    </source>
</evidence>
<protein>
    <submittedName>
        <fullName evidence="2">Uncharacterized protein</fullName>
    </submittedName>
</protein>
<feature type="region of interest" description="Disordered" evidence="1">
    <location>
        <begin position="1"/>
        <end position="115"/>
    </location>
</feature>
<accession>A0A5P1FK47</accession>
<dbReference type="Gramene" id="ONK77041">
    <property type="protein sequence ID" value="ONK77041"/>
    <property type="gene ID" value="A4U43_C02F2490"/>
</dbReference>